<organism evidence="2 3">
    <name type="scientific">Cannabis sativa</name>
    <name type="common">Hemp</name>
    <name type="synonym">Marijuana</name>
    <dbReference type="NCBI Taxonomy" id="3483"/>
    <lineage>
        <taxon>Eukaryota</taxon>
        <taxon>Viridiplantae</taxon>
        <taxon>Streptophyta</taxon>
        <taxon>Embryophyta</taxon>
        <taxon>Tracheophyta</taxon>
        <taxon>Spermatophyta</taxon>
        <taxon>Magnoliopsida</taxon>
        <taxon>eudicotyledons</taxon>
        <taxon>Gunneridae</taxon>
        <taxon>Pentapetalae</taxon>
        <taxon>rosids</taxon>
        <taxon>fabids</taxon>
        <taxon>Rosales</taxon>
        <taxon>Cannabaceae</taxon>
        <taxon>Cannabis</taxon>
    </lineage>
</organism>
<dbReference type="Proteomes" id="UP000596661">
    <property type="component" value="Chromosome 5"/>
</dbReference>
<keyword evidence="3" id="KW-1185">Reference proteome</keyword>
<feature type="region of interest" description="Disordered" evidence="1">
    <location>
        <begin position="35"/>
        <end position="58"/>
    </location>
</feature>
<name>A0A803PL21_CANSA</name>
<reference evidence="2" key="1">
    <citation type="submission" date="2018-11" db="EMBL/GenBank/DDBJ databases">
        <authorList>
            <person name="Grassa J C."/>
        </authorList>
    </citation>
    <scope>NUCLEOTIDE SEQUENCE [LARGE SCALE GENOMIC DNA]</scope>
</reference>
<accession>A0A803PL21</accession>
<sequence length="103" mass="11366">MDIKQMVEGDATQESLFESQAKIINEVMAKANLVPPPPAAEVNESSTLTAPSTPTNTNVDNDLAKRLDKLQAHQNKHEAQQEAIILAQTELVNSHINMRRSFT</sequence>
<proteinExistence type="predicted"/>
<reference evidence="2" key="2">
    <citation type="submission" date="2021-03" db="UniProtKB">
        <authorList>
            <consortium name="EnsemblPlants"/>
        </authorList>
    </citation>
    <scope>IDENTIFICATION</scope>
</reference>
<protein>
    <submittedName>
        <fullName evidence="2">Uncharacterized protein</fullName>
    </submittedName>
</protein>
<evidence type="ECO:0000313" key="3">
    <source>
        <dbReference type="Proteomes" id="UP000596661"/>
    </source>
</evidence>
<evidence type="ECO:0000313" key="2">
    <source>
        <dbReference type="EnsemblPlants" id="cds.evm.model.05.1367"/>
    </source>
</evidence>
<feature type="compositionally biased region" description="Polar residues" evidence="1">
    <location>
        <begin position="43"/>
        <end position="58"/>
    </location>
</feature>
<dbReference type="EMBL" id="UZAU01000532">
    <property type="status" value="NOT_ANNOTATED_CDS"/>
    <property type="molecule type" value="Genomic_DNA"/>
</dbReference>
<evidence type="ECO:0000256" key="1">
    <source>
        <dbReference type="SAM" id="MobiDB-lite"/>
    </source>
</evidence>
<dbReference type="Gramene" id="evm.model.05.1367">
    <property type="protein sequence ID" value="cds.evm.model.05.1367"/>
    <property type="gene ID" value="evm.TU.05.1367"/>
</dbReference>
<dbReference type="AlphaFoldDB" id="A0A803PL21"/>
<dbReference type="EnsemblPlants" id="evm.model.05.1367">
    <property type="protein sequence ID" value="cds.evm.model.05.1367"/>
    <property type="gene ID" value="evm.TU.05.1367"/>
</dbReference>